<evidence type="ECO:0000256" key="1">
    <source>
        <dbReference type="SAM" id="MobiDB-lite"/>
    </source>
</evidence>
<feature type="non-terminal residue" evidence="2">
    <location>
        <position position="30"/>
    </location>
</feature>
<organism evidence="2">
    <name type="scientific">marine metagenome</name>
    <dbReference type="NCBI Taxonomy" id="408172"/>
    <lineage>
        <taxon>unclassified sequences</taxon>
        <taxon>metagenomes</taxon>
        <taxon>ecological metagenomes</taxon>
    </lineage>
</organism>
<sequence length="30" mass="3191">MTGFSFVSVRPPKSVENTDCTGPAFDTSIV</sequence>
<gene>
    <name evidence="2" type="ORF">METZ01_LOCUS137319</name>
</gene>
<proteinExistence type="predicted"/>
<feature type="region of interest" description="Disordered" evidence="1">
    <location>
        <begin position="1"/>
        <end position="30"/>
    </location>
</feature>
<feature type="non-terminal residue" evidence="2">
    <location>
        <position position="1"/>
    </location>
</feature>
<evidence type="ECO:0000313" key="2">
    <source>
        <dbReference type="EMBL" id="SVA84465.1"/>
    </source>
</evidence>
<dbReference type="EMBL" id="UINC01020016">
    <property type="protein sequence ID" value="SVA84465.1"/>
    <property type="molecule type" value="Genomic_DNA"/>
</dbReference>
<reference evidence="2" key="1">
    <citation type="submission" date="2018-05" db="EMBL/GenBank/DDBJ databases">
        <authorList>
            <person name="Lanie J.A."/>
            <person name="Ng W.-L."/>
            <person name="Kazmierczak K.M."/>
            <person name="Andrzejewski T.M."/>
            <person name="Davidsen T.M."/>
            <person name="Wayne K.J."/>
            <person name="Tettelin H."/>
            <person name="Glass J.I."/>
            <person name="Rusch D."/>
            <person name="Podicherti R."/>
            <person name="Tsui H.-C.T."/>
            <person name="Winkler M.E."/>
        </authorList>
    </citation>
    <scope>NUCLEOTIDE SEQUENCE</scope>
</reference>
<accession>A0A381Z595</accession>
<name>A0A381Z595_9ZZZZ</name>
<protein>
    <submittedName>
        <fullName evidence="2">Uncharacterized protein</fullName>
    </submittedName>
</protein>
<dbReference type="AlphaFoldDB" id="A0A381Z595"/>